<dbReference type="EMBL" id="KQ981200">
    <property type="protein sequence ID" value="KYN45078.1"/>
    <property type="molecule type" value="Genomic_DNA"/>
</dbReference>
<keyword evidence="2" id="KW-1185">Reference proteome</keyword>
<evidence type="ECO:0000313" key="1">
    <source>
        <dbReference type="EMBL" id="KYN45078.1"/>
    </source>
</evidence>
<dbReference type="AlphaFoldDB" id="A0A195FXB5"/>
<gene>
    <name evidence="1" type="ORF">ALC56_00552</name>
</gene>
<dbReference type="Proteomes" id="UP000078541">
    <property type="component" value="Unassembled WGS sequence"/>
</dbReference>
<proteinExistence type="predicted"/>
<dbReference type="Pfam" id="PF14223">
    <property type="entry name" value="Retrotran_gag_2"/>
    <property type="match status" value="1"/>
</dbReference>
<name>A0A195FXB5_9HYME</name>
<accession>A0A195FXB5</accession>
<reference evidence="1 2" key="1">
    <citation type="submission" date="2016-03" db="EMBL/GenBank/DDBJ databases">
        <title>Trachymyrmex septentrionalis WGS genome.</title>
        <authorList>
            <person name="Nygaard S."/>
            <person name="Hu H."/>
            <person name="Boomsma J."/>
            <person name="Zhang G."/>
        </authorList>
    </citation>
    <scope>NUCLEOTIDE SEQUENCE [LARGE SCALE GENOMIC DNA]</scope>
    <source>
        <strain evidence="1">Tsep2-gDNA-1</strain>
        <tissue evidence="1">Whole body</tissue>
    </source>
</reference>
<protein>
    <submittedName>
        <fullName evidence="1">Uncharacterized protein</fullName>
    </submittedName>
</protein>
<sequence length="53" mass="6254">MDFSQITLIENCQSSKKILEKLDTVYEQKTEINKMLAHERFSQYKMDPNDSIA</sequence>
<evidence type="ECO:0000313" key="2">
    <source>
        <dbReference type="Proteomes" id="UP000078541"/>
    </source>
</evidence>
<organism evidence="1 2">
    <name type="scientific">Trachymyrmex septentrionalis</name>
    <dbReference type="NCBI Taxonomy" id="34720"/>
    <lineage>
        <taxon>Eukaryota</taxon>
        <taxon>Metazoa</taxon>
        <taxon>Ecdysozoa</taxon>
        <taxon>Arthropoda</taxon>
        <taxon>Hexapoda</taxon>
        <taxon>Insecta</taxon>
        <taxon>Pterygota</taxon>
        <taxon>Neoptera</taxon>
        <taxon>Endopterygota</taxon>
        <taxon>Hymenoptera</taxon>
        <taxon>Apocrita</taxon>
        <taxon>Aculeata</taxon>
        <taxon>Formicoidea</taxon>
        <taxon>Formicidae</taxon>
        <taxon>Myrmicinae</taxon>
        <taxon>Trachymyrmex</taxon>
    </lineage>
</organism>